<evidence type="ECO:0000313" key="4">
    <source>
        <dbReference type="Proteomes" id="UP000054270"/>
    </source>
</evidence>
<sequence length="655" mass="73035">MASDDEVYSDLTELESDDEYAETTKKKGKKGAYTGWRIRNALKVPRATTYTAQALYGAYQIYGCDINLEPEYQRDVVWSEAKQIGIIDSVFRNFYIPPVIFAVNAQEDGSETKTCIDGKQRLTSIHKFMEGIVHSPCFSSKNAHMNPFMCSLTGEKLYYKDIGASGPKRRLLPEKYRRLFANKQIVCVEYQDITDSDEREIFQQRVQLGMALTPAEKLQVVKTPRTDFIRDLQNQYAKEDGWLGPKHLAWDVSRGSDFRGIANAVCCMETYANLKALMSMPQLEKWLSIDEPLKASTQKSVEEAFRLFAEIVQDKKLSKVLRTPAKISPVEFIGISILIYAFRDKATLAQLAAGIADMRRDVRDQHVDIRMNTRVSKTIVDFVKKWSPTKVSGDKGGVASTLKSSSSTKRKRAKDANDDDDDDDEDFEMDVDDDAAYVPKAKKKNVGKSANAEASTSKATPPLQVKHEKANSPTISADPPRKALPTDRMTAIKAAKARIAHDQAERAKQLPTAPRALRGEGTHNPQMLPSPTQSFALPVNLAAALNRPSAAAAAVHSPTRDYASRPGHLPPPPASGGTAGSDGTYRNGDRDRAKDRERGFEDDRDANRARPRSREREAGYPRGRDDRGGAWDPRDQPPPRRDSGSYSSSTRWPPR</sequence>
<dbReference type="Pfam" id="PF03235">
    <property type="entry name" value="GmrSD_N"/>
    <property type="match status" value="1"/>
</dbReference>
<feature type="compositionally biased region" description="Polar residues" evidence="1">
    <location>
        <begin position="644"/>
        <end position="655"/>
    </location>
</feature>
<dbReference type="EMBL" id="KN817625">
    <property type="protein sequence ID" value="KJA16222.1"/>
    <property type="molecule type" value="Genomic_DNA"/>
</dbReference>
<evidence type="ECO:0000256" key="1">
    <source>
        <dbReference type="SAM" id="MobiDB-lite"/>
    </source>
</evidence>
<feature type="compositionally biased region" description="Polar residues" evidence="1">
    <location>
        <begin position="523"/>
        <end position="533"/>
    </location>
</feature>
<evidence type="ECO:0000259" key="2">
    <source>
        <dbReference type="Pfam" id="PF03235"/>
    </source>
</evidence>
<proteinExistence type="predicted"/>
<dbReference type="AlphaFoldDB" id="A0A0D2KNR1"/>
<name>A0A0D2KNR1_HYPSF</name>
<evidence type="ECO:0000313" key="3">
    <source>
        <dbReference type="EMBL" id="KJA16222.1"/>
    </source>
</evidence>
<dbReference type="OrthoDB" id="5419821at2759"/>
<dbReference type="PANTHER" id="PTHR39639:SF1">
    <property type="entry name" value="DUF262 DOMAIN-CONTAINING PROTEIN"/>
    <property type="match status" value="1"/>
</dbReference>
<organism evidence="3 4">
    <name type="scientific">Hypholoma sublateritium (strain FD-334 SS-4)</name>
    <dbReference type="NCBI Taxonomy" id="945553"/>
    <lineage>
        <taxon>Eukaryota</taxon>
        <taxon>Fungi</taxon>
        <taxon>Dikarya</taxon>
        <taxon>Basidiomycota</taxon>
        <taxon>Agaricomycotina</taxon>
        <taxon>Agaricomycetes</taxon>
        <taxon>Agaricomycetidae</taxon>
        <taxon>Agaricales</taxon>
        <taxon>Agaricineae</taxon>
        <taxon>Strophariaceae</taxon>
        <taxon>Hypholoma</taxon>
    </lineage>
</organism>
<feature type="domain" description="GmrSD restriction endonucleases N-terminal" evidence="2">
    <location>
        <begin position="68"/>
        <end position="218"/>
    </location>
</feature>
<gene>
    <name evidence="3" type="ORF">HYPSUDRAFT_147982</name>
</gene>
<feature type="region of interest" description="Disordered" evidence="1">
    <location>
        <begin position="547"/>
        <end position="655"/>
    </location>
</feature>
<dbReference type="OMA" id="IVCMEYQ"/>
<accession>A0A0D2KNR1</accession>
<feature type="compositionally biased region" description="Basic and acidic residues" evidence="1">
    <location>
        <begin position="499"/>
        <end position="508"/>
    </location>
</feature>
<dbReference type="Proteomes" id="UP000054270">
    <property type="component" value="Unassembled WGS sequence"/>
</dbReference>
<feature type="region of interest" description="Disordered" evidence="1">
    <location>
        <begin position="390"/>
        <end position="533"/>
    </location>
</feature>
<dbReference type="PANTHER" id="PTHR39639">
    <property type="entry name" value="CHROMOSOME 16, WHOLE GENOME SHOTGUN SEQUENCE"/>
    <property type="match status" value="1"/>
</dbReference>
<reference evidence="4" key="1">
    <citation type="submission" date="2014-04" db="EMBL/GenBank/DDBJ databases">
        <title>Evolutionary Origins and Diversification of the Mycorrhizal Mutualists.</title>
        <authorList>
            <consortium name="DOE Joint Genome Institute"/>
            <consortium name="Mycorrhizal Genomics Consortium"/>
            <person name="Kohler A."/>
            <person name="Kuo A."/>
            <person name="Nagy L.G."/>
            <person name="Floudas D."/>
            <person name="Copeland A."/>
            <person name="Barry K.W."/>
            <person name="Cichocki N."/>
            <person name="Veneault-Fourrey C."/>
            <person name="LaButti K."/>
            <person name="Lindquist E.A."/>
            <person name="Lipzen A."/>
            <person name="Lundell T."/>
            <person name="Morin E."/>
            <person name="Murat C."/>
            <person name="Riley R."/>
            <person name="Ohm R."/>
            <person name="Sun H."/>
            <person name="Tunlid A."/>
            <person name="Henrissat B."/>
            <person name="Grigoriev I.V."/>
            <person name="Hibbett D.S."/>
            <person name="Martin F."/>
        </authorList>
    </citation>
    <scope>NUCLEOTIDE SEQUENCE [LARGE SCALE GENOMIC DNA]</scope>
    <source>
        <strain evidence="4">FD-334 SS-4</strain>
    </source>
</reference>
<keyword evidence="4" id="KW-1185">Reference proteome</keyword>
<dbReference type="InterPro" id="IPR004919">
    <property type="entry name" value="GmrSD_N"/>
</dbReference>
<feature type="compositionally biased region" description="Basic and acidic residues" evidence="1">
    <location>
        <begin position="587"/>
        <end position="643"/>
    </location>
</feature>
<protein>
    <recommendedName>
        <fullName evidence="2">GmrSD restriction endonucleases N-terminal domain-containing protein</fullName>
    </recommendedName>
</protein>
<feature type="compositionally biased region" description="Acidic residues" evidence="1">
    <location>
        <begin position="417"/>
        <end position="435"/>
    </location>
</feature>
<dbReference type="STRING" id="945553.A0A0D2KNR1"/>